<evidence type="ECO:0000313" key="1">
    <source>
        <dbReference type="EMBL" id="MBE9116836.1"/>
    </source>
</evidence>
<name>A0A8J7DX62_9CYAN</name>
<reference evidence="1" key="1">
    <citation type="submission" date="2020-10" db="EMBL/GenBank/DDBJ databases">
        <authorList>
            <person name="Castelo-Branco R."/>
            <person name="Eusebio N."/>
            <person name="Adriana R."/>
            <person name="Vieira A."/>
            <person name="Brugerolle De Fraissinette N."/>
            <person name="Rezende De Castro R."/>
            <person name="Schneider M.P."/>
            <person name="Vasconcelos V."/>
            <person name="Leao P.N."/>
        </authorList>
    </citation>
    <scope>NUCLEOTIDE SEQUENCE</scope>
    <source>
        <strain evidence="1">LEGE 07157</strain>
    </source>
</reference>
<dbReference type="AlphaFoldDB" id="A0A8J7DX62"/>
<evidence type="ECO:0000313" key="2">
    <source>
        <dbReference type="Proteomes" id="UP000654482"/>
    </source>
</evidence>
<dbReference type="RefSeq" id="WP_194029930.1">
    <property type="nucleotide sequence ID" value="NZ_JADEWZ010000018.1"/>
</dbReference>
<dbReference type="Proteomes" id="UP000654482">
    <property type="component" value="Unassembled WGS sequence"/>
</dbReference>
<proteinExistence type="predicted"/>
<comment type="caution">
    <text evidence="1">The sequence shown here is derived from an EMBL/GenBank/DDBJ whole genome shotgun (WGS) entry which is preliminary data.</text>
</comment>
<sequence length="469" mass="53560">MGAAFHYYQLVAINGTGARRIVEIAAAKSFFFSAFPQISPQSNVPNAPIQRQLLEWVRANSPETEKKNLAERCLLCFISWQSDRACTHLEVQFGSHHGFRASDLLPFVLDDDGTIPTPSTYQTFAQSVLQSFKPKQGSLSTWTNLRVKHHSELNHFLLECGVYLIGDWAILNDTNSQQLERIFRDFHRCTDLEIQCGKALLTAYHAIYRADRLLERRQRSHRGTRRCKPPSVSQLERMAALLPSPIDPEDITTQLQTIATRLRSYRIHVRGGTLMTESLDKSQEERVSFVEQRSAATSNPLKDAEDRPGEFLQSYRKEFLNALEDSLASVATTRFQKLQCREPGKAKNFLTALHLFHCEDRIMSDIAKEVGLKAQYQVARLLKLKAFRADVRQQLLVLLRDRVLKLAKAYTAPERLYALNRELEVLLEEQIDRAIDDAQTATQTRKTPTSTSLFARILCRHLNSSRTSE</sequence>
<organism evidence="1 2">
    <name type="scientific">Lusitaniella coriacea LEGE 07157</name>
    <dbReference type="NCBI Taxonomy" id="945747"/>
    <lineage>
        <taxon>Bacteria</taxon>
        <taxon>Bacillati</taxon>
        <taxon>Cyanobacteriota</taxon>
        <taxon>Cyanophyceae</taxon>
        <taxon>Spirulinales</taxon>
        <taxon>Lusitaniellaceae</taxon>
        <taxon>Lusitaniella</taxon>
    </lineage>
</organism>
<keyword evidence="2" id="KW-1185">Reference proteome</keyword>
<protein>
    <submittedName>
        <fullName evidence="1">Uncharacterized protein</fullName>
    </submittedName>
</protein>
<dbReference type="EMBL" id="JADEWZ010000018">
    <property type="protein sequence ID" value="MBE9116836.1"/>
    <property type="molecule type" value="Genomic_DNA"/>
</dbReference>
<gene>
    <name evidence="1" type="ORF">IQ249_13090</name>
</gene>
<accession>A0A8J7DX62</accession>